<organism evidence="7 8">
    <name type="scientific">Nocardioides panacihumi</name>
    <dbReference type="NCBI Taxonomy" id="400774"/>
    <lineage>
        <taxon>Bacteria</taxon>
        <taxon>Bacillati</taxon>
        <taxon>Actinomycetota</taxon>
        <taxon>Actinomycetes</taxon>
        <taxon>Propionibacteriales</taxon>
        <taxon>Nocardioidaceae</taxon>
        <taxon>Nocardioides</taxon>
    </lineage>
</organism>
<keyword evidence="2" id="KW-0479">Metal-binding</keyword>
<keyword evidence="3 7" id="KW-0223">Dioxygenase</keyword>
<dbReference type="GO" id="GO:0051213">
    <property type="term" value="F:dioxygenase activity"/>
    <property type="evidence" value="ECO:0007669"/>
    <property type="project" value="UniProtKB-KW"/>
</dbReference>
<dbReference type="CDD" id="cd10548">
    <property type="entry name" value="cupin_CDO"/>
    <property type="match status" value="1"/>
</dbReference>
<dbReference type="RefSeq" id="WP_344047242.1">
    <property type="nucleotide sequence ID" value="NZ_BAAAPB010000004.1"/>
</dbReference>
<feature type="region of interest" description="Disordered" evidence="6">
    <location>
        <begin position="154"/>
        <end position="173"/>
    </location>
</feature>
<dbReference type="SUPFAM" id="SSF51182">
    <property type="entry name" value="RmlC-like cupins"/>
    <property type="match status" value="1"/>
</dbReference>
<evidence type="ECO:0000256" key="6">
    <source>
        <dbReference type="SAM" id="MobiDB-lite"/>
    </source>
</evidence>
<gene>
    <name evidence="7" type="ORF">GCM10009798_36090</name>
</gene>
<evidence type="ECO:0000256" key="2">
    <source>
        <dbReference type="ARBA" id="ARBA00022723"/>
    </source>
</evidence>
<evidence type="ECO:0000256" key="3">
    <source>
        <dbReference type="ARBA" id="ARBA00022964"/>
    </source>
</evidence>
<dbReference type="InterPro" id="IPR010300">
    <property type="entry name" value="CDO_1"/>
</dbReference>
<keyword evidence="5" id="KW-0408">Iron</keyword>
<evidence type="ECO:0000256" key="1">
    <source>
        <dbReference type="ARBA" id="ARBA00006622"/>
    </source>
</evidence>
<dbReference type="InterPro" id="IPR011051">
    <property type="entry name" value="RmlC_Cupin_sf"/>
</dbReference>
<keyword evidence="4" id="KW-0560">Oxidoreductase</keyword>
<dbReference type="PANTHER" id="PTHR12918">
    <property type="entry name" value="CYSTEINE DIOXYGENASE"/>
    <property type="match status" value="1"/>
</dbReference>
<accession>A0ABN2RMW3</accession>
<protein>
    <submittedName>
        <fullName evidence="7">Cysteine dioxygenase family protein</fullName>
    </submittedName>
</protein>
<evidence type="ECO:0000256" key="4">
    <source>
        <dbReference type="ARBA" id="ARBA00023002"/>
    </source>
</evidence>
<keyword evidence="8" id="KW-1185">Reference proteome</keyword>
<comment type="caution">
    <text evidence="7">The sequence shown here is derived from an EMBL/GenBank/DDBJ whole genome shotgun (WGS) entry which is preliminary data.</text>
</comment>
<dbReference type="PANTHER" id="PTHR12918:SF1">
    <property type="entry name" value="CYSTEINE DIOXYGENASE TYPE 1"/>
    <property type="match status" value="1"/>
</dbReference>
<dbReference type="Gene3D" id="2.60.120.10">
    <property type="entry name" value="Jelly Rolls"/>
    <property type="match status" value="1"/>
</dbReference>
<evidence type="ECO:0000256" key="5">
    <source>
        <dbReference type="ARBA" id="ARBA00023004"/>
    </source>
</evidence>
<dbReference type="EMBL" id="BAAAPB010000004">
    <property type="protein sequence ID" value="GAA1971860.1"/>
    <property type="molecule type" value="Genomic_DNA"/>
</dbReference>
<sequence length="173" mass="18975">MSTQPVRAALTLDELAATTRRFADEVAAGRHEVRADPSHRWHVRIHADEQVDVWLISWTTEQGTQLHDHGGSAGAFTVVDGELTESVWAGTRAAGSLDEQPREAGETVVFGTHYVHDVINRAVGTAVSVHAYSPPLKVMHYYDVDGDRLVRRASSWTDDPEAPAPAREERAAS</sequence>
<evidence type="ECO:0000313" key="8">
    <source>
        <dbReference type="Proteomes" id="UP001500571"/>
    </source>
</evidence>
<reference evidence="7 8" key="1">
    <citation type="journal article" date="2019" name="Int. J. Syst. Evol. Microbiol.">
        <title>The Global Catalogue of Microorganisms (GCM) 10K type strain sequencing project: providing services to taxonomists for standard genome sequencing and annotation.</title>
        <authorList>
            <consortium name="The Broad Institute Genomics Platform"/>
            <consortium name="The Broad Institute Genome Sequencing Center for Infectious Disease"/>
            <person name="Wu L."/>
            <person name="Ma J."/>
        </authorList>
    </citation>
    <scope>NUCLEOTIDE SEQUENCE [LARGE SCALE GENOMIC DNA]</scope>
    <source>
        <strain evidence="7 8">JCM 15309</strain>
    </source>
</reference>
<evidence type="ECO:0000313" key="7">
    <source>
        <dbReference type="EMBL" id="GAA1971860.1"/>
    </source>
</evidence>
<proteinExistence type="inferred from homology"/>
<dbReference type="Proteomes" id="UP001500571">
    <property type="component" value="Unassembled WGS sequence"/>
</dbReference>
<comment type="similarity">
    <text evidence="1">Belongs to the cysteine dioxygenase family.</text>
</comment>
<dbReference type="Pfam" id="PF05995">
    <property type="entry name" value="CDO_I"/>
    <property type="match status" value="1"/>
</dbReference>
<name>A0ABN2RMW3_9ACTN</name>
<dbReference type="InterPro" id="IPR014710">
    <property type="entry name" value="RmlC-like_jellyroll"/>
</dbReference>